<dbReference type="KEGG" id="uli:ETAA1_40500"/>
<accession>A0A517XX60</accession>
<dbReference type="RefSeq" id="WP_145241503.1">
    <property type="nucleotide sequence ID" value="NZ_CP036273.1"/>
</dbReference>
<organism evidence="1 2">
    <name type="scientific">Urbifossiella limnaea</name>
    <dbReference type="NCBI Taxonomy" id="2528023"/>
    <lineage>
        <taxon>Bacteria</taxon>
        <taxon>Pseudomonadati</taxon>
        <taxon>Planctomycetota</taxon>
        <taxon>Planctomycetia</taxon>
        <taxon>Gemmatales</taxon>
        <taxon>Gemmataceae</taxon>
        <taxon>Urbifossiella</taxon>
    </lineage>
</organism>
<dbReference type="InterPro" id="IPR003737">
    <property type="entry name" value="GlcNAc_PI_deacetylase-related"/>
</dbReference>
<dbReference type="PANTHER" id="PTHR12993:SF11">
    <property type="entry name" value="N-ACETYLGLUCOSAMINYL-PHOSPHATIDYLINOSITOL DE-N-ACETYLASE"/>
    <property type="match status" value="1"/>
</dbReference>
<dbReference type="Gene3D" id="3.40.50.10320">
    <property type="entry name" value="LmbE-like"/>
    <property type="match status" value="1"/>
</dbReference>
<protein>
    <submittedName>
        <fullName evidence="1">Mycothiol S-conjugate amidase</fullName>
        <ecNumber evidence="1">3.5.1.115</ecNumber>
    </submittedName>
</protein>
<dbReference type="InterPro" id="IPR024078">
    <property type="entry name" value="LmbE-like_dom_sf"/>
</dbReference>
<name>A0A517XX60_9BACT</name>
<dbReference type="GO" id="GO:0016811">
    <property type="term" value="F:hydrolase activity, acting on carbon-nitrogen (but not peptide) bonds, in linear amides"/>
    <property type="evidence" value="ECO:0007669"/>
    <property type="project" value="TreeGrafter"/>
</dbReference>
<dbReference type="EMBL" id="CP036273">
    <property type="protein sequence ID" value="QDU22075.1"/>
    <property type="molecule type" value="Genomic_DNA"/>
</dbReference>
<dbReference type="PANTHER" id="PTHR12993">
    <property type="entry name" value="N-ACETYLGLUCOSAMINYL-PHOSPHATIDYLINOSITOL DE-N-ACETYLASE-RELATED"/>
    <property type="match status" value="1"/>
</dbReference>
<keyword evidence="2" id="KW-1185">Reference proteome</keyword>
<gene>
    <name evidence="1" type="primary">mca</name>
    <name evidence="1" type="ORF">ETAA1_40500</name>
</gene>
<sequence length="254" mass="27771">MTDIALAILAHPDDAEFLCAGTLIRLAKEKGWAVHVASMTPGDCGSAEHTPEEIARIRRGEGAAAAAAIGAAYHCLEERDLRVIYNEPALEKVVRLLNKVRPRVVFTHSPDDYHLDHEQTSKLVRAATFAAPIGNFLHNRPGADERHPPLDHIPHLYYCDPLEGVDAFGNAIAPAFRVDVSAVIDDKGRMLACHESQRAWLRKHHGVDNLVDSMRAWGATQGAAAGVAFAEGFRQHLGHSYPHDNLVAELLGRV</sequence>
<evidence type="ECO:0000313" key="2">
    <source>
        <dbReference type="Proteomes" id="UP000319576"/>
    </source>
</evidence>
<dbReference type="OrthoDB" id="9790023at2"/>
<dbReference type="Proteomes" id="UP000319576">
    <property type="component" value="Chromosome"/>
</dbReference>
<proteinExistence type="predicted"/>
<dbReference type="Pfam" id="PF02585">
    <property type="entry name" value="PIG-L"/>
    <property type="match status" value="1"/>
</dbReference>
<reference evidence="1 2" key="1">
    <citation type="submission" date="2019-02" db="EMBL/GenBank/DDBJ databases">
        <title>Deep-cultivation of Planctomycetes and their phenomic and genomic characterization uncovers novel biology.</title>
        <authorList>
            <person name="Wiegand S."/>
            <person name="Jogler M."/>
            <person name="Boedeker C."/>
            <person name="Pinto D."/>
            <person name="Vollmers J."/>
            <person name="Rivas-Marin E."/>
            <person name="Kohn T."/>
            <person name="Peeters S.H."/>
            <person name="Heuer A."/>
            <person name="Rast P."/>
            <person name="Oberbeckmann S."/>
            <person name="Bunk B."/>
            <person name="Jeske O."/>
            <person name="Meyerdierks A."/>
            <person name="Storesund J.E."/>
            <person name="Kallscheuer N."/>
            <person name="Luecker S."/>
            <person name="Lage O.M."/>
            <person name="Pohl T."/>
            <person name="Merkel B.J."/>
            <person name="Hornburger P."/>
            <person name="Mueller R.-W."/>
            <person name="Bruemmer F."/>
            <person name="Labrenz M."/>
            <person name="Spormann A.M."/>
            <person name="Op den Camp H."/>
            <person name="Overmann J."/>
            <person name="Amann R."/>
            <person name="Jetten M.S.M."/>
            <person name="Mascher T."/>
            <person name="Medema M.H."/>
            <person name="Devos D.P."/>
            <person name="Kaster A.-K."/>
            <person name="Ovreas L."/>
            <person name="Rohde M."/>
            <person name="Galperin M.Y."/>
            <person name="Jogler C."/>
        </authorList>
    </citation>
    <scope>NUCLEOTIDE SEQUENCE [LARGE SCALE GENOMIC DNA]</scope>
    <source>
        <strain evidence="1 2">ETA_A1</strain>
    </source>
</reference>
<dbReference type="AlphaFoldDB" id="A0A517XX60"/>
<dbReference type="SUPFAM" id="SSF102588">
    <property type="entry name" value="LmbE-like"/>
    <property type="match status" value="1"/>
</dbReference>
<evidence type="ECO:0000313" key="1">
    <source>
        <dbReference type="EMBL" id="QDU22075.1"/>
    </source>
</evidence>
<dbReference type="EC" id="3.5.1.115" evidence="1"/>
<keyword evidence="1" id="KW-0378">Hydrolase</keyword>